<dbReference type="Proteomes" id="UP000215335">
    <property type="component" value="Unassembled WGS sequence"/>
</dbReference>
<dbReference type="InterPro" id="IPR036770">
    <property type="entry name" value="Ankyrin_rpt-contain_sf"/>
</dbReference>
<evidence type="ECO:0000256" key="2">
    <source>
        <dbReference type="ARBA" id="ARBA00023043"/>
    </source>
</evidence>
<evidence type="ECO:0000256" key="4">
    <source>
        <dbReference type="SAM" id="MobiDB-lite"/>
    </source>
</evidence>
<keyword evidence="2 3" id="KW-0040">ANK repeat</keyword>
<dbReference type="InterPro" id="IPR002110">
    <property type="entry name" value="Ankyrin_rpt"/>
</dbReference>
<evidence type="ECO:0000313" key="5">
    <source>
        <dbReference type="EMBL" id="OXU30812.1"/>
    </source>
</evidence>
<reference evidence="5 6" key="1">
    <citation type="journal article" date="2017" name="Curr. Biol.">
        <title>The Evolution of Venom by Co-option of Single-Copy Genes.</title>
        <authorList>
            <person name="Martinson E.O."/>
            <person name="Mrinalini"/>
            <person name="Kelkar Y.D."/>
            <person name="Chang C.H."/>
            <person name="Werren J.H."/>
        </authorList>
    </citation>
    <scope>NUCLEOTIDE SEQUENCE [LARGE SCALE GENOMIC DNA]</scope>
    <source>
        <strain evidence="5 6">Alberta</strain>
        <tissue evidence="5">Whole body</tissue>
    </source>
</reference>
<gene>
    <name evidence="5" type="ORF">TSAR_010508</name>
</gene>
<dbReference type="EMBL" id="NNAY01000117">
    <property type="protein sequence ID" value="OXU30812.1"/>
    <property type="molecule type" value="Genomic_DNA"/>
</dbReference>
<accession>A0A232FJG1</accession>
<proteinExistence type="predicted"/>
<dbReference type="Pfam" id="PF12796">
    <property type="entry name" value="Ank_2"/>
    <property type="match status" value="1"/>
</dbReference>
<dbReference type="Gene3D" id="1.25.40.20">
    <property type="entry name" value="Ankyrin repeat-containing domain"/>
    <property type="match status" value="2"/>
</dbReference>
<sequence length="554" mass="62892">MSEKFEKSTGQVAQSEVNDETKDTPLHAIIRNFNGKVSDVEDLLKADASVINARNADGLTALHMAIQYETSPPEMVLILLRYGADVNARTPKDGNTALHLLALGSIENKGRKCYRLGRMLLSHGSDSNARNSEGCTPLHYAAISEMINQPLTGLLLLHNSGTSDPTIRNSEGDTPVHLYLRTQSKFGYIDWFLNKFPDVNVVNAKGESLLHVAIRNGHCGLLTIVRILKRGEDIALKDKTGENAYGAYLRAVKENRRLANHMLEMVLRGKEYSNSSLHVACLFNDVDSVRRLLTLGADVNSDKIFGYPPIYYAFIATKYGDNVVEKRSKIFRLLLDFGANIYHWVESGRIDDFDIRISRLLHNFLGGIPKYWQFIYCIYQVHRSDEYPLKILFERMAKLSILQNSLIERGIKLQLLSKEDSQHLEALHTLAGKEIYKEDWFSRCTEETRAMSRTKLGDSGVSFFNLLIASPKQIKKYVKNKKLVEAFYAKKAMFPMYLGMLEAKLARDLVRKKLLDEATMVLNDILKFTDPTDIFYEKTLSYISNEDLVRMIGE</sequence>
<dbReference type="SUPFAM" id="SSF48403">
    <property type="entry name" value="Ankyrin repeat"/>
    <property type="match status" value="1"/>
</dbReference>
<evidence type="ECO:0000313" key="6">
    <source>
        <dbReference type="Proteomes" id="UP000215335"/>
    </source>
</evidence>
<dbReference type="PANTHER" id="PTHR24198:SF194">
    <property type="entry name" value="INVERSIN-A"/>
    <property type="match status" value="1"/>
</dbReference>
<keyword evidence="1" id="KW-0677">Repeat</keyword>
<feature type="region of interest" description="Disordered" evidence="4">
    <location>
        <begin position="1"/>
        <end position="20"/>
    </location>
</feature>
<dbReference type="STRING" id="543379.A0A232FJG1"/>
<dbReference type="PANTHER" id="PTHR24198">
    <property type="entry name" value="ANKYRIN REPEAT AND PROTEIN KINASE DOMAIN-CONTAINING PROTEIN"/>
    <property type="match status" value="1"/>
</dbReference>
<dbReference type="Pfam" id="PF00023">
    <property type="entry name" value="Ank"/>
    <property type="match status" value="3"/>
</dbReference>
<name>A0A232FJG1_9HYME</name>
<feature type="repeat" description="ANK" evidence="3">
    <location>
        <begin position="57"/>
        <end position="91"/>
    </location>
</feature>
<dbReference type="PROSITE" id="PS50088">
    <property type="entry name" value="ANK_REPEAT"/>
    <property type="match status" value="4"/>
</dbReference>
<keyword evidence="6" id="KW-1185">Reference proteome</keyword>
<dbReference type="SMART" id="SM00248">
    <property type="entry name" value="ANK"/>
    <property type="match status" value="8"/>
</dbReference>
<evidence type="ECO:0000256" key="1">
    <source>
        <dbReference type="ARBA" id="ARBA00022737"/>
    </source>
</evidence>
<evidence type="ECO:0000256" key="3">
    <source>
        <dbReference type="PROSITE-ProRule" id="PRU00023"/>
    </source>
</evidence>
<dbReference type="AlphaFoldDB" id="A0A232FJG1"/>
<comment type="caution">
    <text evidence="5">The sequence shown here is derived from an EMBL/GenBank/DDBJ whole genome shotgun (WGS) entry which is preliminary data.</text>
</comment>
<dbReference type="PROSITE" id="PS50297">
    <property type="entry name" value="ANK_REP_REGION"/>
    <property type="match status" value="3"/>
</dbReference>
<feature type="repeat" description="ANK" evidence="3">
    <location>
        <begin position="272"/>
        <end position="304"/>
    </location>
</feature>
<protein>
    <submittedName>
        <fullName evidence="5">Uncharacterized protein</fullName>
    </submittedName>
</protein>
<feature type="repeat" description="ANK" evidence="3">
    <location>
        <begin position="205"/>
        <end position="239"/>
    </location>
</feature>
<dbReference type="Pfam" id="PF13637">
    <property type="entry name" value="Ank_4"/>
    <property type="match status" value="1"/>
</dbReference>
<feature type="repeat" description="ANK" evidence="3">
    <location>
        <begin position="93"/>
        <end position="132"/>
    </location>
</feature>
<organism evidence="5 6">
    <name type="scientific">Trichomalopsis sarcophagae</name>
    <dbReference type="NCBI Taxonomy" id="543379"/>
    <lineage>
        <taxon>Eukaryota</taxon>
        <taxon>Metazoa</taxon>
        <taxon>Ecdysozoa</taxon>
        <taxon>Arthropoda</taxon>
        <taxon>Hexapoda</taxon>
        <taxon>Insecta</taxon>
        <taxon>Pterygota</taxon>
        <taxon>Neoptera</taxon>
        <taxon>Endopterygota</taxon>
        <taxon>Hymenoptera</taxon>
        <taxon>Apocrita</taxon>
        <taxon>Proctotrupomorpha</taxon>
        <taxon>Chalcidoidea</taxon>
        <taxon>Pteromalidae</taxon>
        <taxon>Pteromalinae</taxon>
        <taxon>Trichomalopsis</taxon>
    </lineage>
</organism>